<keyword evidence="1" id="KW-1133">Transmembrane helix</keyword>
<keyword evidence="3" id="KW-1185">Reference proteome</keyword>
<name>A0ABM8W1F9_GIGMA</name>
<dbReference type="Proteomes" id="UP000789901">
    <property type="component" value="Unassembled WGS sequence"/>
</dbReference>
<accession>A0ABM8W1F9</accession>
<reference evidence="2 3" key="1">
    <citation type="submission" date="2021-06" db="EMBL/GenBank/DDBJ databases">
        <authorList>
            <person name="Kallberg Y."/>
            <person name="Tangrot J."/>
            <person name="Rosling A."/>
        </authorList>
    </citation>
    <scope>NUCLEOTIDE SEQUENCE [LARGE SCALE GENOMIC DNA]</scope>
    <source>
        <strain evidence="2 3">120-4 pot B 10/14</strain>
    </source>
</reference>
<gene>
    <name evidence="2" type="ORF">GMARGA_LOCUS2179</name>
</gene>
<keyword evidence="1" id="KW-0812">Transmembrane</keyword>
<proteinExistence type="predicted"/>
<keyword evidence="1" id="KW-0472">Membrane</keyword>
<organism evidence="2 3">
    <name type="scientific">Gigaspora margarita</name>
    <dbReference type="NCBI Taxonomy" id="4874"/>
    <lineage>
        <taxon>Eukaryota</taxon>
        <taxon>Fungi</taxon>
        <taxon>Fungi incertae sedis</taxon>
        <taxon>Mucoromycota</taxon>
        <taxon>Glomeromycotina</taxon>
        <taxon>Glomeromycetes</taxon>
        <taxon>Diversisporales</taxon>
        <taxon>Gigasporaceae</taxon>
        <taxon>Gigaspora</taxon>
    </lineage>
</organism>
<sequence length="50" mass="5870">MVWEEYGVFNMEFARRGKGKWDPCVCSSFNYVVPFMPLLIQALAILNWVI</sequence>
<comment type="caution">
    <text evidence="2">The sequence shown here is derived from an EMBL/GenBank/DDBJ whole genome shotgun (WGS) entry which is preliminary data.</text>
</comment>
<protein>
    <submittedName>
        <fullName evidence="2">45339_t:CDS:1</fullName>
    </submittedName>
</protein>
<dbReference type="EMBL" id="CAJVQB010000656">
    <property type="protein sequence ID" value="CAG8500572.1"/>
    <property type="molecule type" value="Genomic_DNA"/>
</dbReference>
<feature type="transmembrane region" description="Helical" evidence="1">
    <location>
        <begin position="31"/>
        <end position="49"/>
    </location>
</feature>
<evidence type="ECO:0000256" key="1">
    <source>
        <dbReference type="SAM" id="Phobius"/>
    </source>
</evidence>
<evidence type="ECO:0000313" key="3">
    <source>
        <dbReference type="Proteomes" id="UP000789901"/>
    </source>
</evidence>
<evidence type="ECO:0000313" key="2">
    <source>
        <dbReference type="EMBL" id="CAG8500572.1"/>
    </source>
</evidence>